<dbReference type="EMBL" id="NJES01000642">
    <property type="protein sequence ID" value="PHH70314.1"/>
    <property type="molecule type" value="Genomic_DNA"/>
</dbReference>
<accession>A0A2C5YTG2</accession>
<protein>
    <submittedName>
        <fullName evidence="2">Uncharacterized protein</fullName>
    </submittedName>
</protein>
<feature type="compositionally biased region" description="Polar residues" evidence="1">
    <location>
        <begin position="79"/>
        <end position="92"/>
    </location>
</feature>
<organism evidence="2 3">
    <name type="scientific">Ophiocordyceps camponoti-rufipedis</name>
    <dbReference type="NCBI Taxonomy" id="2004952"/>
    <lineage>
        <taxon>Eukaryota</taxon>
        <taxon>Fungi</taxon>
        <taxon>Dikarya</taxon>
        <taxon>Ascomycota</taxon>
        <taxon>Pezizomycotina</taxon>
        <taxon>Sordariomycetes</taxon>
        <taxon>Hypocreomycetidae</taxon>
        <taxon>Hypocreales</taxon>
        <taxon>Ophiocordycipitaceae</taxon>
        <taxon>Ophiocordyceps</taxon>
    </lineage>
</organism>
<feature type="compositionally biased region" description="Basic and acidic residues" evidence="1">
    <location>
        <begin position="45"/>
        <end position="63"/>
    </location>
</feature>
<feature type="compositionally biased region" description="Low complexity" evidence="1">
    <location>
        <begin position="93"/>
        <end position="112"/>
    </location>
</feature>
<feature type="compositionally biased region" description="Basic and acidic residues" evidence="1">
    <location>
        <begin position="113"/>
        <end position="126"/>
    </location>
</feature>
<reference evidence="2 3" key="1">
    <citation type="submission" date="2017-06" db="EMBL/GenBank/DDBJ databases">
        <title>Ant-infecting Ophiocordyceps genomes reveal a high diversity of potential behavioral manipulation genes and a possible major role for enterotoxins.</title>
        <authorList>
            <person name="De Bekker C."/>
            <person name="Evans H.C."/>
            <person name="Brachmann A."/>
            <person name="Hughes D.P."/>
        </authorList>
    </citation>
    <scope>NUCLEOTIDE SEQUENCE [LARGE SCALE GENOMIC DNA]</scope>
    <source>
        <strain evidence="2 3">Map16</strain>
    </source>
</reference>
<feature type="region of interest" description="Disordered" evidence="1">
    <location>
        <begin position="36"/>
        <end position="139"/>
    </location>
</feature>
<comment type="caution">
    <text evidence="2">The sequence shown here is derived from an EMBL/GenBank/DDBJ whole genome shotgun (WGS) entry which is preliminary data.</text>
</comment>
<dbReference type="Proteomes" id="UP000226431">
    <property type="component" value="Unassembled WGS sequence"/>
</dbReference>
<evidence type="ECO:0000256" key="1">
    <source>
        <dbReference type="SAM" id="MobiDB-lite"/>
    </source>
</evidence>
<evidence type="ECO:0000313" key="3">
    <source>
        <dbReference type="Proteomes" id="UP000226431"/>
    </source>
</evidence>
<evidence type="ECO:0000313" key="2">
    <source>
        <dbReference type="EMBL" id="PHH70314.1"/>
    </source>
</evidence>
<dbReference type="AlphaFoldDB" id="A0A2C5YTG2"/>
<keyword evidence="3" id="KW-1185">Reference proteome</keyword>
<name>A0A2C5YTG2_9HYPO</name>
<proteinExistence type="predicted"/>
<dbReference type="OrthoDB" id="10589578at2759"/>
<sequence>MCPAPSARDLARGRCATFKPSDRPFVRTQSYGVRRRVASGLSKTAPDETMRLGDASPARRERTPLWPVDPRTTEYLVRDSSTMGLGPTPSSQLSPDRALLSPSSSPRAPSVLGKEETAEAPRDKQPGRLGDSSTHAPWTAAETECRAWEAERAAAQHTAKSVAAGGRWNRRANTHSASLHQEGAIPRPVFDGPRPFAHHVLSRQDGASDDASSRKSQNAIARVAPHSRRHGALDEIHPLGQSLWETRWELRRSKSGLASQRKIVIAVTTGSEAWGPLIGPRGGRSGASVYEVSGSIRRLVLHLAAV</sequence>
<gene>
    <name evidence="2" type="ORF">CDD80_6101</name>
</gene>